<feature type="compositionally biased region" description="Low complexity" evidence="1">
    <location>
        <begin position="124"/>
        <end position="139"/>
    </location>
</feature>
<gene>
    <name evidence="2" type="ORF">MAM1_0009c00996</name>
</gene>
<protein>
    <submittedName>
        <fullName evidence="2">Uncharacterized protein</fullName>
    </submittedName>
</protein>
<dbReference type="AlphaFoldDB" id="A0A0C9MHY3"/>
<evidence type="ECO:0000313" key="2">
    <source>
        <dbReference type="EMBL" id="GAN01563.1"/>
    </source>
</evidence>
<dbReference type="OrthoDB" id="2286861at2759"/>
<feature type="compositionally biased region" description="Polar residues" evidence="1">
    <location>
        <begin position="1"/>
        <end position="12"/>
    </location>
</feature>
<feature type="compositionally biased region" description="Low complexity" evidence="1">
    <location>
        <begin position="48"/>
        <end position="61"/>
    </location>
</feature>
<feature type="region of interest" description="Disordered" evidence="1">
    <location>
        <begin position="110"/>
        <end position="153"/>
    </location>
</feature>
<accession>A0A0C9MHY3</accession>
<name>A0A0C9MHY3_9FUNG</name>
<dbReference type="Proteomes" id="UP000053815">
    <property type="component" value="Unassembled WGS sequence"/>
</dbReference>
<dbReference type="EMBL" id="DF836298">
    <property type="protein sequence ID" value="GAN01563.1"/>
    <property type="molecule type" value="Genomic_DNA"/>
</dbReference>
<reference evidence="2" key="1">
    <citation type="submission" date="2014-09" db="EMBL/GenBank/DDBJ databases">
        <title>Draft genome sequence of an oleaginous Mucoromycotina fungus Mucor ambiguus NBRC6742.</title>
        <authorList>
            <person name="Takeda I."/>
            <person name="Yamane N."/>
            <person name="Morita T."/>
            <person name="Tamano K."/>
            <person name="Machida M."/>
            <person name="Baker S."/>
            <person name="Koike H."/>
        </authorList>
    </citation>
    <scope>NUCLEOTIDE SEQUENCE</scope>
    <source>
        <strain evidence="2">NBRC 6742</strain>
    </source>
</reference>
<organism evidence="2">
    <name type="scientific">Mucor ambiguus</name>
    <dbReference type="NCBI Taxonomy" id="91626"/>
    <lineage>
        <taxon>Eukaryota</taxon>
        <taxon>Fungi</taxon>
        <taxon>Fungi incertae sedis</taxon>
        <taxon>Mucoromycota</taxon>
        <taxon>Mucoromycotina</taxon>
        <taxon>Mucoromycetes</taxon>
        <taxon>Mucorales</taxon>
        <taxon>Mucorineae</taxon>
        <taxon>Mucoraceae</taxon>
        <taxon>Mucor</taxon>
    </lineage>
</organism>
<keyword evidence="3" id="KW-1185">Reference proteome</keyword>
<feature type="region of interest" description="Disordered" evidence="1">
    <location>
        <begin position="1"/>
        <end position="61"/>
    </location>
</feature>
<evidence type="ECO:0000256" key="1">
    <source>
        <dbReference type="SAM" id="MobiDB-lite"/>
    </source>
</evidence>
<evidence type="ECO:0000313" key="3">
    <source>
        <dbReference type="Proteomes" id="UP000053815"/>
    </source>
</evidence>
<feature type="compositionally biased region" description="Polar residues" evidence="1">
    <location>
        <begin position="110"/>
        <end position="123"/>
    </location>
</feature>
<sequence length="251" mass="27909">MTSSFPSRSSMNPFRKSFNLDRDEVITTESNTKKPKRQSLRIITGVDSHQSTSSISSPSRVRQRLSSLFRSSSPVVMTLKETFSSSNLSQDHSHQNKRHTSFSTVSFASVAEQSQEQTPTLLQSLGDNNSSTTLSSSSEASDHMPASPADGAAATAANTFTHHHHNSKSITDPSFWQPHSIKSNMMSLPYEGPPPSPPPHEKCQSSLAYQVYQILGSTLDEVDEEIEQDWEDSRNKLYQSLLLPKTCERIY</sequence>
<proteinExistence type="predicted"/>